<dbReference type="InterPro" id="IPR026881">
    <property type="entry name" value="WYL_dom"/>
</dbReference>
<name>A0A1R4K470_9ACTN</name>
<dbReference type="Pfam" id="PF13280">
    <property type="entry name" value="WYL"/>
    <property type="match status" value="1"/>
</dbReference>
<evidence type="ECO:0000313" key="4">
    <source>
        <dbReference type="Proteomes" id="UP000188342"/>
    </source>
</evidence>
<reference evidence="3 4" key="1">
    <citation type="submission" date="2017-02" db="EMBL/GenBank/DDBJ databases">
        <authorList>
            <person name="Peterson S.W."/>
        </authorList>
    </citation>
    <scope>NUCLEOTIDE SEQUENCE [LARGE SCALE GENOMIC DNA]</scope>
    <source>
        <strain evidence="3 4">LSP_Lj1</strain>
    </source>
</reference>
<dbReference type="PANTHER" id="PTHR34580:SF3">
    <property type="entry name" value="PROTEIN PAFB"/>
    <property type="match status" value="1"/>
</dbReference>
<feature type="region of interest" description="Disordered" evidence="1">
    <location>
        <begin position="179"/>
        <end position="198"/>
    </location>
</feature>
<protein>
    <submittedName>
        <fullName evidence="3">Transcriptional regulator, DeoR family</fullName>
    </submittedName>
</protein>
<gene>
    <name evidence="3" type="ORF">FM114_11430</name>
</gene>
<accession>A0A1R4K470</accession>
<organism evidence="3 4">
    <name type="scientific">Luteococcus japonicus LSP_Lj1</name>
    <dbReference type="NCBI Taxonomy" id="1255658"/>
    <lineage>
        <taxon>Bacteria</taxon>
        <taxon>Bacillati</taxon>
        <taxon>Actinomycetota</taxon>
        <taxon>Actinomycetes</taxon>
        <taxon>Propionibacteriales</taxon>
        <taxon>Propionibacteriaceae</taxon>
        <taxon>Luteococcus</taxon>
    </lineage>
</organism>
<feature type="compositionally biased region" description="Basic and acidic residues" evidence="1">
    <location>
        <begin position="179"/>
        <end position="188"/>
    </location>
</feature>
<keyword evidence="4" id="KW-1185">Reference proteome</keyword>
<evidence type="ECO:0000259" key="2">
    <source>
        <dbReference type="Pfam" id="PF13280"/>
    </source>
</evidence>
<proteinExistence type="predicted"/>
<dbReference type="InterPro" id="IPR051534">
    <property type="entry name" value="CBASS_pafABC_assoc_protein"/>
</dbReference>
<sequence length="198" mass="22714">MDLAVLQQLSIAQRDHTVLRFGYRKPDASRTSREVEPARLMTQGEHWYPQAFDRGREDWRVFRIDRMTEVTVTTWTFTPSEPPPGDFQRDIARRYPCVVEVEMAVDVDAGAAQVPAAHRDGLEPTSTGCRFRVGAPTWDDLAWHMLWASRELGQPLIIWTKAHKVLLCATPWRRLHRMREMSSTRADRQAAGGDESSP</sequence>
<dbReference type="PANTHER" id="PTHR34580">
    <property type="match status" value="1"/>
</dbReference>
<dbReference type="EMBL" id="FUKQ01000044">
    <property type="protein sequence ID" value="SJN39261.1"/>
    <property type="molecule type" value="Genomic_DNA"/>
</dbReference>
<dbReference type="Proteomes" id="UP000188342">
    <property type="component" value="Unassembled WGS sequence"/>
</dbReference>
<dbReference type="STRING" id="1255658.FM114_11430"/>
<dbReference type="PROSITE" id="PS52050">
    <property type="entry name" value="WYL"/>
    <property type="match status" value="1"/>
</dbReference>
<evidence type="ECO:0000256" key="1">
    <source>
        <dbReference type="SAM" id="MobiDB-lite"/>
    </source>
</evidence>
<feature type="domain" description="WYL" evidence="2">
    <location>
        <begin position="5"/>
        <end position="72"/>
    </location>
</feature>
<evidence type="ECO:0000313" key="3">
    <source>
        <dbReference type="EMBL" id="SJN39261.1"/>
    </source>
</evidence>
<dbReference type="AlphaFoldDB" id="A0A1R4K470"/>